<name>A0AAV5UQT6_9BILA</name>
<organism evidence="2 3">
    <name type="scientific">Pristionchus entomophagus</name>
    <dbReference type="NCBI Taxonomy" id="358040"/>
    <lineage>
        <taxon>Eukaryota</taxon>
        <taxon>Metazoa</taxon>
        <taxon>Ecdysozoa</taxon>
        <taxon>Nematoda</taxon>
        <taxon>Chromadorea</taxon>
        <taxon>Rhabditida</taxon>
        <taxon>Rhabditina</taxon>
        <taxon>Diplogasteromorpha</taxon>
        <taxon>Diplogasteroidea</taxon>
        <taxon>Neodiplogasteridae</taxon>
        <taxon>Pristionchus</taxon>
    </lineage>
</organism>
<protein>
    <submittedName>
        <fullName evidence="2">Uncharacterized protein</fullName>
    </submittedName>
</protein>
<gene>
    <name evidence="2" type="ORF">PENTCL1PPCAC_30767</name>
    <name evidence="1" type="ORF">PENTCL1PPCAC_6129</name>
</gene>
<keyword evidence="3" id="KW-1185">Reference proteome</keyword>
<reference evidence="2" key="1">
    <citation type="submission" date="2023-10" db="EMBL/GenBank/DDBJ databases">
        <title>Genome assembly of Pristionchus species.</title>
        <authorList>
            <person name="Yoshida K."/>
            <person name="Sommer R.J."/>
        </authorList>
    </citation>
    <scope>NUCLEOTIDE SEQUENCE</scope>
    <source>
        <strain evidence="2">RS0144</strain>
    </source>
</reference>
<evidence type="ECO:0000313" key="1">
    <source>
        <dbReference type="EMBL" id="GMS83954.1"/>
    </source>
</evidence>
<sequence>PPPICCVNCRMSSATYADVEEPEAMHEQGPPGACWTGAQLQSRPMSVEEQPQTGPAIGRHEHCLITGPCGLSGGSIDKEKRRRGRRG</sequence>
<feature type="non-terminal residue" evidence="2">
    <location>
        <position position="1"/>
    </location>
</feature>
<dbReference type="EMBL" id="BTSX01000002">
    <property type="protein sequence ID" value="GMS83954.1"/>
    <property type="molecule type" value="Genomic_DNA"/>
</dbReference>
<dbReference type="Proteomes" id="UP001432027">
    <property type="component" value="Unassembled WGS sequence"/>
</dbReference>
<feature type="non-terminal residue" evidence="2">
    <location>
        <position position="87"/>
    </location>
</feature>
<evidence type="ECO:0000313" key="2">
    <source>
        <dbReference type="EMBL" id="GMT08593.1"/>
    </source>
</evidence>
<evidence type="ECO:0000313" key="3">
    <source>
        <dbReference type="Proteomes" id="UP001432027"/>
    </source>
</evidence>
<comment type="caution">
    <text evidence="2">The sequence shown here is derived from an EMBL/GenBank/DDBJ whole genome shotgun (WGS) entry which is preliminary data.</text>
</comment>
<dbReference type="EMBL" id="BTSX01000129">
    <property type="protein sequence ID" value="GMT08593.1"/>
    <property type="molecule type" value="Genomic_DNA"/>
</dbReference>
<accession>A0AAV5UQT6</accession>
<proteinExistence type="predicted"/>
<dbReference type="AlphaFoldDB" id="A0AAV5UQT6"/>